<reference evidence="3" key="2">
    <citation type="submission" date="2020-02" db="EMBL/GenBank/DDBJ databases">
        <authorList>
            <person name="Feng H."/>
        </authorList>
    </citation>
    <scope>NUCLEOTIDE SEQUENCE [LARGE SCALE GENOMIC DNA]</scope>
    <source>
        <strain evidence="3">Gsoil 114</strain>
    </source>
</reference>
<dbReference type="EMBL" id="JAAIWK010000024">
    <property type="protein sequence ID" value="NEY21005.1"/>
    <property type="molecule type" value="Genomic_DNA"/>
</dbReference>
<dbReference type="Proteomes" id="UP000030588">
    <property type="component" value="Unassembled WGS sequence"/>
</dbReference>
<dbReference type="Proteomes" id="UP000476934">
    <property type="component" value="Unassembled WGS sequence"/>
</dbReference>
<reference evidence="2 4" key="1">
    <citation type="submission" date="2014-10" db="EMBL/GenBank/DDBJ databases">
        <title>Draft genome of phytase producing Bacillus ginsengihumi strain M2.11.</title>
        <authorList>
            <person name="Toymentseva A."/>
            <person name="Boulygina E.A."/>
            <person name="Kazakov S.V."/>
            <person name="Kayumov I."/>
            <person name="Suleimanova A.D."/>
            <person name="Mardanova A.M."/>
            <person name="Maria S.N."/>
            <person name="Sergey M.Y."/>
            <person name="Sharipova M.R."/>
        </authorList>
    </citation>
    <scope>NUCLEOTIDE SEQUENCE [LARGE SCALE GENOMIC DNA]</scope>
    <source>
        <strain evidence="2 4">M2.11</strain>
    </source>
</reference>
<evidence type="ECO:0000313" key="5">
    <source>
        <dbReference type="Proteomes" id="UP000476934"/>
    </source>
</evidence>
<accession>A0A0A6VCE7</accession>
<sequence>MVRKRSKQQNPKQKTGIHHQELEAGQEHDPVKELKKNNLKKNQATKSIQHIEKPD</sequence>
<evidence type="ECO:0000256" key="1">
    <source>
        <dbReference type="SAM" id="MobiDB-lite"/>
    </source>
</evidence>
<evidence type="ECO:0000313" key="2">
    <source>
        <dbReference type="EMBL" id="KHD85945.1"/>
    </source>
</evidence>
<dbReference type="AlphaFoldDB" id="A0A0A6VCE7"/>
<dbReference type="EMBL" id="JRUN01000013">
    <property type="protein sequence ID" value="KHD85945.1"/>
    <property type="molecule type" value="Genomic_DNA"/>
</dbReference>
<dbReference type="RefSeq" id="WP_025729959.1">
    <property type="nucleotide sequence ID" value="NZ_JAAIWK010000024.1"/>
</dbReference>
<name>A0A0A6VCE7_9BACI</name>
<feature type="compositionally biased region" description="Basic and acidic residues" evidence="1">
    <location>
        <begin position="18"/>
        <end position="36"/>
    </location>
</feature>
<proteinExistence type="predicted"/>
<dbReference type="STRING" id="363870.NG54_06115"/>
<feature type="region of interest" description="Disordered" evidence="1">
    <location>
        <begin position="1"/>
        <end position="55"/>
    </location>
</feature>
<comment type="caution">
    <text evidence="2">The sequence shown here is derived from an EMBL/GenBank/DDBJ whole genome shotgun (WGS) entry which is preliminary data.</text>
</comment>
<keyword evidence="5" id="KW-1185">Reference proteome</keyword>
<organism evidence="2 4">
    <name type="scientific">Heyndrickxia ginsengihumi</name>
    <dbReference type="NCBI Taxonomy" id="363870"/>
    <lineage>
        <taxon>Bacteria</taxon>
        <taxon>Bacillati</taxon>
        <taxon>Bacillota</taxon>
        <taxon>Bacilli</taxon>
        <taxon>Bacillales</taxon>
        <taxon>Bacillaceae</taxon>
        <taxon>Heyndrickxia</taxon>
    </lineage>
</organism>
<dbReference type="OrthoDB" id="2972245at2"/>
<protein>
    <submittedName>
        <fullName evidence="2">Glycogen biosynthesis protein GlgD</fullName>
    </submittedName>
</protein>
<evidence type="ECO:0000313" key="3">
    <source>
        <dbReference type="EMBL" id="NEY21005.1"/>
    </source>
</evidence>
<gene>
    <name evidence="3" type="ORF">G4D61_13695</name>
    <name evidence="2" type="ORF">NG54_06115</name>
</gene>
<evidence type="ECO:0000313" key="4">
    <source>
        <dbReference type="Proteomes" id="UP000030588"/>
    </source>
</evidence>
<reference evidence="3 5" key="3">
    <citation type="submission" date="2020-03" db="EMBL/GenBank/DDBJ databases">
        <title>Bacillus aquiflavi sp. nov., isolated from yellow water of strong flavor Chinese baijiu in Yibin region of China.</title>
        <authorList>
            <person name="Xie J."/>
        </authorList>
    </citation>
    <scope>NUCLEOTIDE SEQUENCE [LARGE SCALE GENOMIC DNA]</scope>
    <source>
        <strain evidence="3 5">Gsoil 114</strain>
    </source>
</reference>